<feature type="chain" id="PRO_5045654020" description="Lipoprotein" evidence="2">
    <location>
        <begin position="25"/>
        <end position="72"/>
    </location>
</feature>
<evidence type="ECO:0000313" key="4">
    <source>
        <dbReference type="Proteomes" id="UP001596492"/>
    </source>
</evidence>
<reference evidence="4" key="1">
    <citation type="journal article" date="2019" name="Int. J. Syst. Evol. Microbiol.">
        <title>The Global Catalogue of Microorganisms (GCM) 10K type strain sequencing project: providing services to taxonomists for standard genome sequencing and annotation.</title>
        <authorList>
            <consortium name="The Broad Institute Genomics Platform"/>
            <consortium name="The Broad Institute Genome Sequencing Center for Infectious Disease"/>
            <person name="Wu L."/>
            <person name="Ma J."/>
        </authorList>
    </citation>
    <scope>NUCLEOTIDE SEQUENCE [LARGE SCALE GENOMIC DNA]</scope>
    <source>
        <strain evidence="4">CCUG 51308</strain>
    </source>
</reference>
<keyword evidence="2" id="KW-0732">Signal</keyword>
<feature type="signal peptide" evidence="2">
    <location>
        <begin position="1"/>
        <end position="24"/>
    </location>
</feature>
<feature type="region of interest" description="Disordered" evidence="1">
    <location>
        <begin position="51"/>
        <end position="72"/>
    </location>
</feature>
<gene>
    <name evidence="3" type="ORF">ACFQS8_03615</name>
</gene>
<protein>
    <recommendedName>
        <fullName evidence="5">Lipoprotein</fullName>
    </recommendedName>
</protein>
<dbReference type="PROSITE" id="PS51257">
    <property type="entry name" value="PROKAR_LIPOPROTEIN"/>
    <property type="match status" value="1"/>
</dbReference>
<dbReference type="Proteomes" id="UP001596492">
    <property type="component" value="Unassembled WGS sequence"/>
</dbReference>
<keyword evidence="4" id="KW-1185">Reference proteome</keyword>
<evidence type="ECO:0000256" key="1">
    <source>
        <dbReference type="SAM" id="MobiDB-lite"/>
    </source>
</evidence>
<name>A0ABW2IHV4_9PROT</name>
<evidence type="ECO:0008006" key="5">
    <source>
        <dbReference type="Google" id="ProtNLM"/>
    </source>
</evidence>
<evidence type="ECO:0000256" key="2">
    <source>
        <dbReference type="SAM" id="SignalP"/>
    </source>
</evidence>
<accession>A0ABW2IHV4</accession>
<sequence length="72" mass="7622">MKRKIALASTCALTLGLGGCISTAIGVAGNVVEGTVKAPFVVAGAAIDQVTTSDEEQMKKDWKKERKEKKKD</sequence>
<comment type="caution">
    <text evidence="3">The sequence shown here is derived from an EMBL/GenBank/DDBJ whole genome shotgun (WGS) entry which is preliminary data.</text>
</comment>
<organism evidence="3 4">
    <name type="scientific">Hirschia litorea</name>
    <dbReference type="NCBI Taxonomy" id="1199156"/>
    <lineage>
        <taxon>Bacteria</taxon>
        <taxon>Pseudomonadati</taxon>
        <taxon>Pseudomonadota</taxon>
        <taxon>Alphaproteobacteria</taxon>
        <taxon>Hyphomonadales</taxon>
        <taxon>Hyphomonadaceae</taxon>
        <taxon>Hirschia</taxon>
    </lineage>
</organism>
<evidence type="ECO:0000313" key="3">
    <source>
        <dbReference type="EMBL" id="MFC7290693.1"/>
    </source>
</evidence>
<dbReference type="RefSeq" id="WP_382165802.1">
    <property type="nucleotide sequence ID" value="NZ_JBHTBR010000002.1"/>
</dbReference>
<dbReference type="EMBL" id="JBHTBR010000002">
    <property type="protein sequence ID" value="MFC7290693.1"/>
    <property type="molecule type" value="Genomic_DNA"/>
</dbReference>
<proteinExistence type="predicted"/>
<feature type="compositionally biased region" description="Basic and acidic residues" evidence="1">
    <location>
        <begin position="56"/>
        <end position="72"/>
    </location>
</feature>